<dbReference type="Proteomes" id="UP001066276">
    <property type="component" value="Chromosome 1_1"/>
</dbReference>
<organism evidence="1 2">
    <name type="scientific">Pleurodeles waltl</name>
    <name type="common">Iberian ribbed newt</name>
    <dbReference type="NCBI Taxonomy" id="8319"/>
    <lineage>
        <taxon>Eukaryota</taxon>
        <taxon>Metazoa</taxon>
        <taxon>Chordata</taxon>
        <taxon>Craniata</taxon>
        <taxon>Vertebrata</taxon>
        <taxon>Euteleostomi</taxon>
        <taxon>Amphibia</taxon>
        <taxon>Batrachia</taxon>
        <taxon>Caudata</taxon>
        <taxon>Salamandroidea</taxon>
        <taxon>Salamandridae</taxon>
        <taxon>Pleurodelinae</taxon>
        <taxon>Pleurodeles</taxon>
    </lineage>
</organism>
<accession>A0AAV7WZF9</accession>
<sequence>MEAMVSRMAEDQQHLEKVMKKFLSAATEDRETFQKAMTTEEEQIDKVAQTQDAAIGKLTNVLGQQRGHTALPSVVL</sequence>
<evidence type="ECO:0000313" key="2">
    <source>
        <dbReference type="Proteomes" id="UP001066276"/>
    </source>
</evidence>
<dbReference type="EMBL" id="JANPWB010000001">
    <property type="protein sequence ID" value="KAJ1218102.1"/>
    <property type="molecule type" value="Genomic_DNA"/>
</dbReference>
<name>A0AAV7WZF9_PLEWA</name>
<protein>
    <submittedName>
        <fullName evidence="1">Uncharacterized protein</fullName>
    </submittedName>
</protein>
<proteinExistence type="predicted"/>
<evidence type="ECO:0000313" key="1">
    <source>
        <dbReference type="EMBL" id="KAJ1218102.1"/>
    </source>
</evidence>
<gene>
    <name evidence="1" type="ORF">NDU88_005687</name>
</gene>
<comment type="caution">
    <text evidence="1">The sequence shown here is derived from an EMBL/GenBank/DDBJ whole genome shotgun (WGS) entry which is preliminary data.</text>
</comment>
<keyword evidence="2" id="KW-1185">Reference proteome</keyword>
<reference evidence="1" key="1">
    <citation type="journal article" date="2022" name="bioRxiv">
        <title>Sequencing and chromosome-scale assembly of the giantPleurodeles waltlgenome.</title>
        <authorList>
            <person name="Brown T."/>
            <person name="Elewa A."/>
            <person name="Iarovenko S."/>
            <person name="Subramanian E."/>
            <person name="Araus A.J."/>
            <person name="Petzold A."/>
            <person name="Susuki M."/>
            <person name="Suzuki K.-i.T."/>
            <person name="Hayashi T."/>
            <person name="Toyoda A."/>
            <person name="Oliveira C."/>
            <person name="Osipova E."/>
            <person name="Leigh N.D."/>
            <person name="Simon A."/>
            <person name="Yun M.H."/>
        </authorList>
    </citation>
    <scope>NUCLEOTIDE SEQUENCE</scope>
    <source>
        <strain evidence="1">20211129_DDA</strain>
        <tissue evidence="1">Liver</tissue>
    </source>
</reference>
<dbReference type="AlphaFoldDB" id="A0AAV7WZF9"/>